<organism evidence="1 2">
    <name type="scientific">Lithohypha guttulata</name>
    <dbReference type="NCBI Taxonomy" id="1690604"/>
    <lineage>
        <taxon>Eukaryota</taxon>
        <taxon>Fungi</taxon>
        <taxon>Dikarya</taxon>
        <taxon>Ascomycota</taxon>
        <taxon>Pezizomycotina</taxon>
        <taxon>Eurotiomycetes</taxon>
        <taxon>Chaetothyriomycetidae</taxon>
        <taxon>Chaetothyriales</taxon>
        <taxon>Trichomeriaceae</taxon>
        <taxon>Lithohypha</taxon>
    </lineage>
</organism>
<sequence>MLTYIPIGLPKRPQLDRPPTALESLYDLVDATTTVTRLRLSLRGTIDGVPDCNGRSYSLTGDEVWSSIITLEQVVQPLQAVCNFHAQQARRVLDDSQTNTRAEYASSDYALHVRTLAGKLNMFGKSIDKVCRGNEAAAYVRDEYEANMPKAIPNEDNLGDPFPDGIADDPTGDYFRNLYTLLSYAGNSIRSLYRLLLGFVKHLVEKYGPGCITHWRGTDLVNASHPSRRSYRGYYEATMTEPGVRVGLDYGNYPQTGWVEETNTGSGPYDEDYVHAGRPIDADSGRDDEYYQRIGFVEQTNTGTGPDDEDDEHVRRRNQRRDEVYEHIRRVEETWFRWA</sequence>
<keyword evidence="2" id="KW-1185">Reference proteome</keyword>
<evidence type="ECO:0000313" key="2">
    <source>
        <dbReference type="Proteomes" id="UP001345013"/>
    </source>
</evidence>
<evidence type="ECO:0000313" key="1">
    <source>
        <dbReference type="EMBL" id="KAK5100821.1"/>
    </source>
</evidence>
<name>A0ABR0KPN3_9EURO</name>
<gene>
    <name evidence="1" type="ORF">LTR24_000668</name>
</gene>
<dbReference type="Proteomes" id="UP001345013">
    <property type="component" value="Unassembled WGS sequence"/>
</dbReference>
<dbReference type="EMBL" id="JAVRRG010000005">
    <property type="protein sequence ID" value="KAK5100821.1"/>
    <property type="molecule type" value="Genomic_DNA"/>
</dbReference>
<protein>
    <submittedName>
        <fullName evidence="1">Uncharacterized protein</fullName>
    </submittedName>
</protein>
<proteinExistence type="predicted"/>
<reference evidence="1 2" key="1">
    <citation type="submission" date="2023-08" db="EMBL/GenBank/DDBJ databases">
        <title>Black Yeasts Isolated from many extreme environments.</title>
        <authorList>
            <person name="Coleine C."/>
            <person name="Stajich J.E."/>
            <person name="Selbmann L."/>
        </authorList>
    </citation>
    <scope>NUCLEOTIDE SEQUENCE [LARGE SCALE GENOMIC DNA]</scope>
    <source>
        <strain evidence="1 2">CCFEE 5885</strain>
    </source>
</reference>
<accession>A0ABR0KPN3</accession>
<comment type="caution">
    <text evidence="1">The sequence shown here is derived from an EMBL/GenBank/DDBJ whole genome shotgun (WGS) entry which is preliminary data.</text>
</comment>